<sequence length="199" mass="21932">MNPQPQGHEDLLRVNGPAADKTLQDGQPVYCIWVGNPVTVELVLDLSIRFLHIKIGMETSADGWFFSRCSHDPCCDSTCEGSVIIIPSIDEFVMEGNELKLIKVECSASVAAGQYHVVFSGNDQNGHSVEREVVFEVVLKPSRRATILLPSIPVEASPAGCPHPRIWTSHFTQILFDINNLPTFIINGAGFEVNFGEQR</sequence>
<dbReference type="AlphaFoldDB" id="A0AAF3J904"/>
<reference evidence="2" key="1">
    <citation type="submission" date="2024-02" db="UniProtKB">
        <authorList>
            <consortium name="WormBaseParasite"/>
        </authorList>
    </citation>
    <scope>IDENTIFICATION</scope>
</reference>
<protein>
    <submittedName>
        <fullName evidence="2">Uncharacterized protein</fullName>
    </submittedName>
</protein>
<proteinExistence type="predicted"/>
<name>A0AAF3J904_9BILA</name>
<evidence type="ECO:0000313" key="2">
    <source>
        <dbReference type="WBParaSite" id="MBELARI_LOCUS3932"/>
    </source>
</evidence>
<dbReference type="WBParaSite" id="MBELARI_LOCUS3932">
    <property type="protein sequence ID" value="MBELARI_LOCUS3932"/>
    <property type="gene ID" value="MBELARI_LOCUS3932"/>
</dbReference>
<organism evidence="1 2">
    <name type="scientific">Mesorhabditis belari</name>
    <dbReference type="NCBI Taxonomy" id="2138241"/>
    <lineage>
        <taxon>Eukaryota</taxon>
        <taxon>Metazoa</taxon>
        <taxon>Ecdysozoa</taxon>
        <taxon>Nematoda</taxon>
        <taxon>Chromadorea</taxon>
        <taxon>Rhabditida</taxon>
        <taxon>Rhabditina</taxon>
        <taxon>Rhabditomorpha</taxon>
        <taxon>Rhabditoidea</taxon>
        <taxon>Rhabditidae</taxon>
        <taxon>Mesorhabditinae</taxon>
        <taxon>Mesorhabditis</taxon>
    </lineage>
</organism>
<accession>A0AAF3J904</accession>
<dbReference type="Proteomes" id="UP000887575">
    <property type="component" value="Unassembled WGS sequence"/>
</dbReference>
<evidence type="ECO:0000313" key="1">
    <source>
        <dbReference type="Proteomes" id="UP000887575"/>
    </source>
</evidence>
<keyword evidence="1" id="KW-1185">Reference proteome</keyword>